<dbReference type="SUPFAM" id="SSF56672">
    <property type="entry name" value="DNA/RNA polymerases"/>
    <property type="match status" value="1"/>
</dbReference>
<organism evidence="2 3">
    <name type="scientific">Tanacetum coccineum</name>
    <dbReference type="NCBI Taxonomy" id="301880"/>
    <lineage>
        <taxon>Eukaryota</taxon>
        <taxon>Viridiplantae</taxon>
        <taxon>Streptophyta</taxon>
        <taxon>Embryophyta</taxon>
        <taxon>Tracheophyta</taxon>
        <taxon>Spermatophyta</taxon>
        <taxon>Magnoliopsida</taxon>
        <taxon>eudicotyledons</taxon>
        <taxon>Gunneridae</taxon>
        <taxon>Pentapetalae</taxon>
        <taxon>asterids</taxon>
        <taxon>campanulids</taxon>
        <taxon>Asterales</taxon>
        <taxon>Asteraceae</taxon>
        <taxon>Asteroideae</taxon>
        <taxon>Anthemideae</taxon>
        <taxon>Anthemidinae</taxon>
        <taxon>Tanacetum</taxon>
    </lineage>
</organism>
<keyword evidence="2" id="KW-0808">Transferase</keyword>
<dbReference type="InterPro" id="IPR043502">
    <property type="entry name" value="DNA/RNA_pol_sf"/>
</dbReference>
<keyword evidence="2" id="KW-0695">RNA-directed DNA polymerase</keyword>
<dbReference type="PANTHER" id="PTHR24559:SF427">
    <property type="entry name" value="RNA-DIRECTED DNA POLYMERASE"/>
    <property type="match status" value="1"/>
</dbReference>
<accession>A0ABQ5EYX7</accession>
<dbReference type="PROSITE" id="PS50878">
    <property type="entry name" value="RT_POL"/>
    <property type="match status" value="1"/>
</dbReference>
<evidence type="ECO:0000259" key="1">
    <source>
        <dbReference type="PROSITE" id="PS50878"/>
    </source>
</evidence>
<dbReference type="GO" id="GO:0003964">
    <property type="term" value="F:RNA-directed DNA polymerase activity"/>
    <property type="evidence" value="ECO:0007669"/>
    <property type="project" value="UniProtKB-KW"/>
</dbReference>
<dbReference type="Gene3D" id="3.10.10.10">
    <property type="entry name" value="HIV Type 1 Reverse Transcriptase, subunit A, domain 1"/>
    <property type="match status" value="1"/>
</dbReference>
<dbReference type="InterPro" id="IPR053134">
    <property type="entry name" value="RNA-dir_DNA_polymerase"/>
</dbReference>
<keyword evidence="3" id="KW-1185">Reference proteome</keyword>
<protein>
    <submittedName>
        <fullName evidence="2">Reverse transcriptase domain-containing protein</fullName>
    </submittedName>
</protein>
<evidence type="ECO:0000313" key="3">
    <source>
        <dbReference type="Proteomes" id="UP001151760"/>
    </source>
</evidence>
<dbReference type="PANTHER" id="PTHR24559">
    <property type="entry name" value="TRANSPOSON TY3-I GAG-POL POLYPROTEIN"/>
    <property type="match status" value="1"/>
</dbReference>
<evidence type="ECO:0000313" key="2">
    <source>
        <dbReference type="EMBL" id="GJT56263.1"/>
    </source>
</evidence>
<comment type="caution">
    <text evidence="2">The sequence shown here is derived from an EMBL/GenBank/DDBJ whole genome shotgun (WGS) entry which is preliminary data.</text>
</comment>
<dbReference type="InterPro" id="IPR000477">
    <property type="entry name" value="RT_dom"/>
</dbReference>
<proteinExistence type="predicted"/>
<dbReference type="Proteomes" id="UP001151760">
    <property type="component" value="Unassembled WGS sequence"/>
</dbReference>
<dbReference type="EMBL" id="BQNB010016828">
    <property type="protein sequence ID" value="GJT56263.1"/>
    <property type="molecule type" value="Genomic_DNA"/>
</dbReference>
<reference evidence="2" key="1">
    <citation type="journal article" date="2022" name="Int. J. Mol. Sci.">
        <title>Draft Genome of Tanacetum Coccineum: Genomic Comparison of Closely Related Tanacetum-Family Plants.</title>
        <authorList>
            <person name="Yamashiro T."/>
            <person name="Shiraishi A."/>
            <person name="Nakayama K."/>
            <person name="Satake H."/>
        </authorList>
    </citation>
    <scope>NUCLEOTIDE SEQUENCE</scope>
</reference>
<dbReference type="Pfam" id="PF08284">
    <property type="entry name" value="RVP_2"/>
    <property type="match status" value="1"/>
</dbReference>
<name>A0ABQ5EYX7_9ASTR</name>
<dbReference type="Pfam" id="PF00078">
    <property type="entry name" value="RVT_1"/>
    <property type="match status" value="1"/>
</dbReference>
<sequence length="370" mass="43361">MPIKLGSFDVFIGMDWLSKYHAKILCDEKVIHIPIDDETLIIRGDRITEKKKSDEKRLEDIPVVREFPEVFPQDLPGLPLVRQVEFQIDLIPGAAPVAHAPYRLDPSEMHELSNQFQELSDRGFIRPSTSPWGAPVLFVKKKDGSFRMCIDYRELNKLTVKNRYPLPRIDDLFDQLQGSSVYSKIDLRSGYHQLRVRDEDIPKTAFRTRYRHYEFQVMPFGLTNAPTVFIDLMNRVCKPYLDKFVIVFIDDILIYSRNEEEHANHLRIILELLRKEKLYAKFSKCDFWIRMVQFLGHLIDSQGLHVDPAKIEAVKNWASPTTPTKVHQFLGLAGYYRRFIQGFSKIAKPLTKLTQKNKKYIWEKDQETAF</sequence>
<keyword evidence="2" id="KW-0548">Nucleotidyltransferase</keyword>
<dbReference type="InterPro" id="IPR043128">
    <property type="entry name" value="Rev_trsase/Diguanyl_cyclase"/>
</dbReference>
<feature type="domain" description="Reverse transcriptase" evidence="1">
    <location>
        <begin position="120"/>
        <end position="299"/>
    </location>
</feature>
<dbReference type="CDD" id="cd01647">
    <property type="entry name" value="RT_LTR"/>
    <property type="match status" value="1"/>
</dbReference>
<reference evidence="2" key="2">
    <citation type="submission" date="2022-01" db="EMBL/GenBank/DDBJ databases">
        <authorList>
            <person name="Yamashiro T."/>
            <person name="Shiraishi A."/>
            <person name="Satake H."/>
            <person name="Nakayama K."/>
        </authorList>
    </citation>
    <scope>NUCLEOTIDE SEQUENCE</scope>
</reference>
<dbReference type="Gene3D" id="3.30.70.270">
    <property type="match status" value="2"/>
</dbReference>
<gene>
    <name evidence="2" type="ORF">Tco_0991317</name>
</gene>